<evidence type="ECO:0000313" key="2">
    <source>
        <dbReference type="EMBL" id="PPQ38675.1"/>
    </source>
</evidence>
<dbReference type="AlphaFoldDB" id="A0A2S6NNF8"/>
<sequence length="238" mass="25910">MTHSARSLLSRVEFSLPETAVDQPARDHAATAGAGGLSHVEFATPDSAEHDRWSLAHPLLFLKAWAAHPLRMGSVFPSSRSLCQRIVRVAWPTPGKCVLILGAGTGVVPQAFLEARLAPERLVVLEIDPNMAAHLRNRYPGVTVIQGDARTLPDLLPERFQGRIGSVVCCIPLVMLPEAEQRRFIDAMNAVAPGRGFVHYSYCVTSPLPARKLGLSGSRKAWTPLNIPPASVWRYSAL</sequence>
<keyword evidence="3" id="KW-1185">Reference proteome</keyword>
<dbReference type="Gene3D" id="3.40.50.150">
    <property type="entry name" value="Vaccinia Virus protein VP39"/>
    <property type="match status" value="1"/>
</dbReference>
<organism evidence="2 3">
    <name type="scientific">Rhodopila globiformis</name>
    <name type="common">Rhodopseudomonas globiformis</name>
    <dbReference type="NCBI Taxonomy" id="1071"/>
    <lineage>
        <taxon>Bacteria</taxon>
        <taxon>Pseudomonadati</taxon>
        <taxon>Pseudomonadota</taxon>
        <taxon>Alphaproteobacteria</taxon>
        <taxon>Acetobacterales</taxon>
        <taxon>Acetobacteraceae</taxon>
        <taxon>Rhodopila</taxon>
    </lineage>
</organism>
<protein>
    <recommendedName>
        <fullName evidence="1">Methyltransferase domain-containing protein</fullName>
    </recommendedName>
</protein>
<dbReference type="SUPFAM" id="SSF53335">
    <property type="entry name" value="S-adenosyl-L-methionine-dependent methyltransferases"/>
    <property type="match status" value="1"/>
</dbReference>
<comment type="caution">
    <text evidence="2">The sequence shown here is derived from an EMBL/GenBank/DDBJ whole genome shotgun (WGS) entry which is preliminary data.</text>
</comment>
<reference evidence="2 3" key="1">
    <citation type="journal article" date="2018" name="Arch. Microbiol.">
        <title>New insights into the metabolic potential of the phototrophic purple bacterium Rhodopila globiformis DSM 161(T) from its draft genome sequence and evidence for a vanadium-dependent nitrogenase.</title>
        <authorList>
            <person name="Imhoff J.F."/>
            <person name="Rahn T."/>
            <person name="Kunzel S."/>
            <person name="Neulinger S.C."/>
        </authorList>
    </citation>
    <scope>NUCLEOTIDE SEQUENCE [LARGE SCALE GENOMIC DNA]</scope>
    <source>
        <strain evidence="2 3">DSM 161</strain>
    </source>
</reference>
<dbReference type="OrthoDB" id="9805585at2"/>
<accession>A0A2S6NNF8</accession>
<name>A0A2S6NNF8_RHOGL</name>
<evidence type="ECO:0000313" key="3">
    <source>
        <dbReference type="Proteomes" id="UP000239724"/>
    </source>
</evidence>
<dbReference type="Pfam" id="PF13649">
    <property type="entry name" value="Methyltransf_25"/>
    <property type="match status" value="1"/>
</dbReference>
<evidence type="ECO:0000259" key="1">
    <source>
        <dbReference type="Pfam" id="PF13649"/>
    </source>
</evidence>
<dbReference type="EMBL" id="NHRY01000038">
    <property type="protein sequence ID" value="PPQ38675.1"/>
    <property type="molecule type" value="Genomic_DNA"/>
</dbReference>
<dbReference type="GO" id="GO:0032259">
    <property type="term" value="P:methylation"/>
    <property type="evidence" value="ECO:0007669"/>
    <property type="project" value="UniProtKB-KW"/>
</dbReference>
<dbReference type="InterPro" id="IPR041698">
    <property type="entry name" value="Methyltransf_25"/>
</dbReference>
<dbReference type="Proteomes" id="UP000239724">
    <property type="component" value="Unassembled WGS sequence"/>
</dbReference>
<dbReference type="GO" id="GO:0008168">
    <property type="term" value="F:methyltransferase activity"/>
    <property type="evidence" value="ECO:0007669"/>
    <property type="project" value="UniProtKB-KW"/>
</dbReference>
<feature type="domain" description="Methyltransferase" evidence="1">
    <location>
        <begin position="98"/>
        <end position="191"/>
    </location>
</feature>
<gene>
    <name evidence="2" type="ORF">CCS01_02080</name>
</gene>
<dbReference type="CDD" id="cd02440">
    <property type="entry name" value="AdoMet_MTases"/>
    <property type="match status" value="1"/>
</dbReference>
<dbReference type="GO" id="GO:0003723">
    <property type="term" value="F:RNA binding"/>
    <property type="evidence" value="ECO:0007669"/>
    <property type="project" value="UniProtKB-KW"/>
</dbReference>
<dbReference type="InterPro" id="IPR029063">
    <property type="entry name" value="SAM-dependent_MTases_sf"/>
</dbReference>
<proteinExistence type="predicted"/>